<organism evidence="2 3">
    <name type="scientific">Mycena citricolor</name>
    <dbReference type="NCBI Taxonomy" id="2018698"/>
    <lineage>
        <taxon>Eukaryota</taxon>
        <taxon>Fungi</taxon>
        <taxon>Dikarya</taxon>
        <taxon>Basidiomycota</taxon>
        <taxon>Agaricomycotina</taxon>
        <taxon>Agaricomycetes</taxon>
        <taxon>Agaricomycetidae</taxon>
        <taxon>Agaricales</taxon>
        <taxon>Marasmiineae</taxon>
        <taxon>Mycenaceae</taxon>
        <taxon>Mycena</taxon>
    </lineage>
</organism>
<name>A0AAD2HL51_9AGAR</name>
<proteinExistence type="predicted"/>
<feature type="non-terminal residue" evidence="2">
    <location>
        <position position="1"/>
    </location>
</feature>
<evidence type="ECO:0000313" key="3">
    <source>
        <dbReference type="Proteomes" id="UP001295794"/>
    </source>
</evidence>
<dbReference type="InterPro" id="IPR040976">
    <property type="entry name" value="Pkinase_fungal"/>
</dbReference>
<comment type="caution">
    <text evidence="2">The sequence shown here is derived from an EMBL/GenBank/DDBJ whole genome shotgun (WGS) entry which is preliminary data.</text>
</comment>
<evidence type="ECO:0000259" key="1">
    <source>
        <dbReference type="Pfam" id="PF17667"/>
    </source>
</evidence>
<dbReference type="InterPro" id="IPR011009">
    <property type="entry name" value="Kinase-like_dom_sf"/>
</dbReference>
<dbReference type="SUPFAM" id="SSF56112">
    <property type="entry name" value="Protein kinase-like (PK-like)"/>
    <property type="match status" value="1"/>
</dbReference>
<dbReference type="EMBL" id="CAVNYO010000421">
    <property type="protein sequence ID" value="CAK5278444.1"/>
    <property type="molecule type" value="Genomic_DNA"/>
</dbReference>
<keyword evidence="3" id="KW-1185">Reference proteome</keyword>
<dbReference type="Proteomes" id="UP001295794">
    <property type="component" value="Unassembled WGS sequence"/>
</dbReference>
<evidence type="ECO:0000313" key="2">
    <source>
        <dbReference type="EMBL" id="CAK5278444.1"/>
    </source>
</evidence>
<feature type="domain" description="Fungal-type protein kinase" evidence="1">
    <location>
        <begin position="122"/>
        <end position="227"/>
    </location>
</feature>
<dbReference type="AlphaFoldDB" id="A0AAD2HL51"/>
<gene>
    <name evidence="2" type="ORF">MYCIT1_LOCUS27789</name>
</gene>
<dbReference type="Pfam" id="PF17667">
    <property type="entry name" value="Pkinase_fungal"/>
    <property type="match status" value="1"/>
</dbReference>
<reference evidence="2" key="1">
    <citation type="submission" date="2023-11" db="EMBL/GenBank/DDBJ databases">
        <authorList>
            <person name="De Vega J J."/>
            <person name="De Vega J J."/>
        </authorList>
    </citation>
    <scope>NUCLEOTIDE SEQUENCE</scope>
</reference>
<accession>A0AAD2HL51</accession>
<protein>
    <recommendedName>
        <fullName evidence="1">Fungal-type protein kinase domain-containing protein</fullName>
    </recommendedName>
</protein>
<sequence>KQTVKGRERDQSQTGSNQIEFHAIHEALAFVQPRQILSTRTERRVPPAIHRSTRRDLLSTSSLPRAGITCAHCLRPSGFGSKSSRARGRWFMASHKRQNVSFPNNPQLFFLYVSAELNRAHEAGAVQQDIKAGNVLLIENCLEPERLVGFVIDCDYAALSEEALRVLRDVVKPRPHRHFFRIRTRRTKGSTGTPSFMALAMLQKNPTAKHALGHDLESLYWLLIWLCLRHTEHRLGPRRFSGLFNTVCLFLMKSSSLFREEDYAPSGFPLWSLTSDFQDLVMAQNLSGKPPTALKPPFDLDRDTSCIQMCSLSSIKPLLSKPGPWVAAPPRASCRTMETRGRNLT</sequence>